<evidence type="ECO:0000313" key="6">
    <source>
        <dbReference type="Proteomes" id="UP001553843"/>
    </source>
</evidence>
<keyword evidence="3" id="KW-1133">Transmembrane helix</keyword>
<dbReference type="SUPFAM" id="SSF81606">
    <property type="entry name" value="PP2C-like"/>
    <property type="match status" value="1"/>
</dbReference>
<evidence type="ECO:0000256" key="2">
    <source>
        <dbReference type="SAM" id="MobiDB-lite"/>
    </source>
</evidence>
<feature type="transmembrane region" description="Helical" evidence="3">
    <location>
        <begin position="96"/>
        <end position="113"/>
    </location>
</feature>
<dbReference type="Pfam" id="PF07228">
    <property type="entry name" value="SpoIIE"/>
    <property type="match status" value="1"/>
</dbReference>
<organism evidence="5 6">
    <name type="scientific">Streptomyces huasconensis</name>
    <dbReference type="NCBI Taxonomy" id="1854574"/>
    <lineage>
        <taxon>Bacteria</taxon>
        <taxon>Bacillati</taxon>
        <taxon>Actinomycetota</taxon>
        <taxon>Actinomycetes</taxon>
        <taxon>Kitasatosporales</taxon>
        <taxon>Streptomycetaceae</taxon>
        <taxon>Streptomyces</taxon>
    </lineage>
</organism>
<dbReference type="SMART" id="SM00331">
    <property type="entry name" value="PP2C_SIG"/>
    <property type="match status" value="1"/>
</dbReference>
<sequence>MIRAAARRRDAEQNDWLLRGTPPPPWLRWPPPLLLVAAALLQWITPETVDLTFLVAAAPPLAALSYGPAATALLGGTVIMLLALPDVGLGRPGNRDELTIAFIALLSVVFAWVRSRREAQLVTVRTVAEAAQFAVLPPLPERVGRVRFAGLYQAAQHESLVGGDFFDVRRGPGSVRALIGDVRGHGLAAVGTVAALLGAFREAVLDQPDLKGVAARLDRRLVVDSEDDEHAELFATAVLLEFPDDSSVVRVVSCGHPPPLLLRGPDVTELPVTSSPPLGLGIAGLAPPEQLTVPLLAGDRLFGLTDGVSEARDASGTFYPLADRISAMVKADPTILDDPADLTERVWSDVLRYAGTIRDDVTMMVFAPEEEPLGAGERLLGPAGQPPGAGERVPGPEEPPGPDEQTPRPDEQPPGSREQPSGPKG</sequence>
<dbReference type="InterPro" id="IPR001932">
    <property type="entry name" value="PPM-type_phosphatase-like_dom"/>
</dbReference>
<feature type="compositionally biased region" description="Low complexity" evidence="2">
    <location>
        <begin position="381"/>
        <end position="393"/>
    </location>
</feature>
<protein>
    <submittedName>
        <fullName evidence="5">PP2C family protein-serine/threonine phosphatase</fullName>
        <ecNumber evidence="5">3.1.3.16</ecNumber>
    </submittedName>
</protein>
<evidence type="ECO:0000313" key="5">
    <source>
        <dbReference type="EMBL" id="MEW2367475.1"/>
    </source>
</evidence>
<name>A0ABV3M700_9ACTN</name>
<feature type="transmembrane region" description="Helical" evidence="3">
    <location>
        <begin position="64"/>
        <end position="84"/>
    </location>
</feature>
<evidence type="ECO:0000256" key="1">
    <source>
        <dbReference type="ARBA" id="ARBA00022801"/>
    </source>
</evidence>
<keyword evidence="3" id="KW-0812">Transmembrane</keyword>
<comment type="caution">
    <text evidence="5">The sequence shown here is derived from an EMBL/GenBank/DDBJ whole genome shotgun (WGS) entry which is preliminary data.</text>
</comment>
<dbReference type="PANTHER" id="PTHR43156">
    <property type="entry name" value="STAGE II SPORULATION PROTEIN E-RELATED"/>
    <property type="match status" value="1"/>
</dbReference>
<evidence type="ECO:0000256" key="3">
    <source>
        <dbReference type="SAM" id="Phobius"/>
    </source>
</evidence>
<feature type="domain" description="PPM-type phosphatase" evidence="4">
    <location>
        <begin position="146"/>
        <end position="368"/>
    </location>
</feature>
<reference evidence="5 6" key="1">
    <citation type="submission" date="2024-06" db="EMBL/GenBank/DDBJ databases">
        <title>The Natural Products Discovery Center: Release of the First 8490 Sequenced Strains for Exploring Actinobacteria Biosynthetic Diversity.</title>
        <authorList>
            <person name="Kalkreuter E."/>
            <person name="Kautsar S.A."/>
            <person name="Yang D."/>
            <person name="Bader C.D."/>
            <person name="Teijaro C.N."/>
            <person name="Fluegel L."/>
            <person name="Davis C.M."/>
            <person name="Simpson J.R."/>
            <person name="Lauterbach L."/>
            <person name="Steele A.D."/>
            <person name="Gui C."/>
            <person name="Meng S."/>
            <person name="Li G."/>
            <person name="Viehrig K."/>
            <person name="Ye F."/>
            <person name="Su P."/>
            <person name="Kiefer A.F."/>
            <person name="Nichols A."/>
            <person name="Cepeda A.J."/>
            <person name="Yan W."/>
            <person name="Fan B."/>
            <person name="Jiang Y."/>
            <person name="Adhikari A."/>
            <person name="Zheng C.-J."/>
            <person name="Schuster L."/>
            <person name="Cowan T.M."/>
            <person name="Smanski M.J."/>
            <person name="Chevrette M.G."/>
            <person name="De Carvalho L.P.S."/>
            <person name="Shen B."/>
        </authorList>
    </citation>
    <scope>NUCLEOTIDE SEQUENCE [LARGE SCALE GENOMIC DNA]</scope>
    <source>
        <strain evidence="5 6">NPDC047833</strain>
    </source>
</reference>
<keyword evidence="3" id="KW-0472">Membrane</keyword>
<dbReference type="EC" id="3.1.3.16" evidence="5"/>
<dbReference type="InterPro" id="IPR036457">
    <property type="entry name" value="PPM-type-like_dom_sf"/>
</dbReference>
<dbReference type="GO" id="GO:0004722">
    <property type="term" value="F:protein serine/threonine phosphatase activity"/>
    <property type="evidence" value="ECO:0007669"/>
    <property type="project" value="UniProtKB-EC"/>
</dbReference>
<proteinExistence type="predicted"/>
<dbReference type="Proteomes" id="UP001553843">
    <property type="component" value="Unassembled WGS sequence"/>
</dbReference>
<gene>
    <name evidence="5" type="ORF">AB0887_36745</name>
</gene>
<keyword evidence="1 5" id="KW-0378">Hydrolase</keyword>
<dbReference type="PANTHER" id="PTHR43156:SF2">
    <property type="entry name" value="STAGE II SPORULATION PROTEIN E"/>
    <property type="match status" value="1"/>
</dbReference>
<dbReference type="RefSeq" id="WP_359774916.1">
    <property type="nucleotide sequence ID" value="NZ_JBEYRR010000002.1"/>
</dbReference>
<feature type="region of interest" description="Disordered" evidence="2">
    <location>
        <begin position="373"/>
        <end position="425"/>
    </location>
</feature>
<dbReference type="Gene3D" id="3.60.40.10">
    <property type="entry name" value="PPM-type phosphatase domain"/>
    <property type="match status" value="1"/>
</dbReference>
<accession>A0ABV3M700</accession>
<keyword evidence="6" id="KW-1185">Reference proteome</keyword>
<dbReference type="InterPro" id="IPR052016">
    <property type="entry name" value="Bact_Sigma-Reg"/>
</dbReference>
<dbReference type="EMBL" id="JBEYRS010000026">
    <property type="protein sequence ID" value="MEW2367475.1"/>
    <property type="molecule type" value="Genomic_DNA"/>
</dbReference>
<evidence type="ECO:0000259" key="4">
    <source>
        <dbReference type="SMART" id="SM00331"/>
    </source>
</evidence>